<dbReference type="InterPro" id="IPR018062">
    <property type="entry name" value="HTH_AraC-typ_CS"/>
</dbReference>
<dbReference type="EMBL" id="QRDX01000010">
    <property type="protein sequence ID" value="RED44732.1"/>
    <property type="molecule type" value="Genomic_DNA"/>
</dbReference>
<dbReference type="SUPFAM" id="SSF46689">
    <property type="entry name" value="Homeodomain-like"/>
    <property type="match status" value="1"/>
</dbReference>
<evidence type="ECO:0000256" key="1">
    <source>
        <dbReference type="ARBA" id="ARBA00023015"/>
    </source>
</evidence>
<feature type="transmembrane region" description="Helical" evidence="5">
    <location>
        <begin position="139"/>
        <end position="158"/>
    </location>
</feature>
<dbReference type="Gene3D" id="3.40.50.10070">
    <property type="entry name" value="TolB, N-terminal domain"/>
    <property type="match status" value="1"/>
</dbReference>
<evidence type="ECO:0000313" key="7">
    <source>
        <dbReference type="EMBL" id="RED44732.1"/>
    </source>
</evidence>
<dbReference type="InterPro" id="IPR009057">
    <property type="entry name" value="Homeodomain-like_sf"/>
</dbReference>
<evidence type="ECO:0000313" key="8">
    <source>
        <dbReference type="Proteomes" id="UP000256629"/>
    </source>
</evidence>
<dbReference type="Pfam" id="PF12833">
    <property type="entry name" value="HTH_18"/>
    <property type="match status" value="1"/>
</dbReference>
<evidence type="ECO:0000256" key="4">
    <source>
        <dbReference type="SAM" id="MobiDB-lite"/>
    </source>
</evidence>
<dbReference type="PROSITE" id="PS00041">
    <property type="entry name" value="HTH_ARAC_FAMILY_1"/>
    <property type="match status" value="1"/>
</dbReference>
<dbReference type="SMART" id="SM00028">
    <property type="entry name" value="TPR"/>
    <property type="match status" value="4"/>
</dbReference>
<keyword evidence="3" id="KW-0804">Transcription</keyword>
<name>A0A3D9H5L9_9FLAO</name>
<protein>
    <submittedName>
        <fullName evidence="7">TolB-like protein</fullName>
    </submittedName>
</protein>
<keyword evidence="5" id="KW-0812">Transmembrane</keyword>
<keyword evidence="5" id="KW-0472">Membrane</keyword>
<dbReference type="RefSeq" id="WP_116525123.1">
    <property type="nucleotide sequence ID" value="NZ_QRDX01000010.1"/>
</dbReference>
<dbReference type="Gene3D" id="1.25.40.10">
    <property type="entry name" value="Tetratricopeptide repeat domain"/>
    <property type="match status" value="2"/>
</dbReference>
<keyword evidence="8" id="KW-1185">Reference proteome</keyword>
<dbReference type="AlphaFoldDB" id="A0A3D9H5L9"/>
<evidence type="ECO:0000256" key="5">
    <source>
        <dbReference type="SAM" id="Phobius"/>
    </source>
</evidence>
<evidence type="ECO:0000256" key="2">
    <source>
        <dbReference type="ARBA" id="ARBA00023125"/>
    </source>
</evidence>
<dbReference type="PROSITE" id="PS01124">
    <property type="entry name" value="HTH_ARAC_FAMILY_2"/>
    <property type="match status" value="1"/>
</dbReference>
<reference evidence="7 8" key="1">
    <citation type="submission" date="2018-07" db="EMBL/GenBank/DDBJ databases">
        <title>Genomic Encyclopedia of Type Strains, Phase III (KMG-III): the genomes of soil and plant-associated and newly described type strains.</title>
        <authorList>
            <person name="Whitman W."/>
        </authorList>
    </citation>
    <scope>NUCLEOTIDE SEQUENCE [LARGE SCALE GENOMIC DNA]</scope>
    <source>
        <strain evidence="7 8">CECT 8487</strain>
    </source>
</reference>
<dbReference type="Gene3D" id="1.10.10.60">
    <property type="entry name" value="Homeodomain-like"/>
    <property type="match status" value="1"/>
</dbReference>
<dbReference type="InterPro" id="IPR011990">
    <property type="entry name" value="TPR-like_helical_dom_sf"/>
</dbReference>
<dbReference type="SMART" id="SM00342">
    <property type="entry name" value="HTH_ARAC"/>
    <property type="match status" value="1"/>
</dbReference>
<keyword evidence="1" id="KW-0805">Transcription regulation</keyword>
<keyword evidence="5" id="KW-1133">Transmembrane helix</keyword>
<feature type="region of interest" description="Disordered" evidence="4">
    <location>
        <begin position="108"/>
        <end position="130"/>
    </location>
</feature>
<organism evidence="7 8">
    <name type="scientific">Seonamhaeicola aphaedonensis</name>
    <dbReference type="NCBI Taxonomy" id="1461338"/>
    <lineage>
        <taxon>Bacteria</taxon>
        <taxon>Pseudomonadati</taxon>
        <taxon>Bacteroidota</taxon>
        <taxon>Flavobacteriia</taxon>
        <taxon>Flavobacteriales</taxon>
        <taxon>Flavobacteriaceae</taxon>
    </lineage>
</organism>
<dbReference type="PANTHER" id="PTHR43280:SF2">
    <property type="entry name" value="HTH-TYPE TRANSCRIPTIONAL REGULATOR EXSA"/>
    <property type="match status" value="1"/>
</dbReference>
<evidence type="ECO:0000259" key="6">
    <source>
        <dbReference type="PROSITE" id="PS01124"/>
    </source>
</evidence>
<dbReference type="NCBIfam" id="NF047558">
    <property type="entry name" value="TPR_END_plus"/>
    <property type="match status" value="1"/>
</dbReference>
<gene>
    <name evidence="7" type="ORF">DFQ02_11035</name>
</gene>
<dbReference type="OrthoDB" id="9779074at2"/>
<dbReference type="InterPro" id="IPR019734">
    <property type="entry name" value="TPR_rpt"/>
</dbReference>
<dbReference type="SUPFAM" id="SSF48452">
    <property type="entry name" value="TPR-like"/>
    <property type="match status" value="1"/>
</dbReference>
<dbReference type="Proteomes" id="UP000256629">
    <property type="component" value="Unassembled WGS sequence"/>
</dbReference>
<feature type="domain" description="HTH araC/xylS-type" evidence="6">
    <location>
        <begin position="13"/>
        <end position="112"/>
    </location>
</feature>
<dbReference type="GO" id="GO:0043565">
    <property type="term" value="F:sequence-specific DNA binding"/>
    <property type="evidence" value="ECO:0007669"/>
    <property type="project" value="InterPro"/>
</dbReference>
<comment type="caution">
    <text evidence="7">The sequence shown here is derived from an EMBL/GenBank/DDBJ whole genome shotgun (WGS) entry which is preliminary data.</text>
</comment>
<dbReference type="PANTHER" id="PTHR43280">
    <property type="entry name" value="ARAC-FAMILY TRANSCRIPTIONAL REGULATOR"/>
    <property type="match status" value="1"/>
</dbReference>
<dbReference type="InterPro" id="IPR018060">
    <property type="entry name" value="HTH_AraC"/>
</dbReference>
<dbReference type="Pfam" id="PF13181">
    <property type="entry name" value="TPR_8"/>
    <property type="match status" value="1"/>
</dbReference>
<dbReference type="GO" id="GO:0003700">
    <property type="term" value="F:DNA-binding transcription factor activity"/>
    <property type="evidence" value="ECO:0007669"/>
    <property type="project" value="InterPro"/>
</dbReference>
<proteinExistence type="predicted"/>
<sequence>MSQPFSNDQAFIAKLKGILEENFHKETFGVTELALAMGISRSQLHRKLHQIKNTSASEFIKAFRLEKAHALLKDDVSTVSEIAYAVGFGSPSYFSKCFQERYKYSPTEIKAKQNNNNESNEESNKSSRSSSDKKIKNKWVIIGGVLTLVLVILISFTISSSSAKKTDLITIGVLPFKNLSDDTENQYFADGVMEEILNHLSRLDSLKVISRTTMENYPEAIKTVPEIASKLNMTHVIEASVQKHDNRVRIVIQLIDAQNDKHLWAESYDRDYQDIFALQSDIAKEVARQLERELTVSSIAKLEEALAENVEAYNLYLKGRFFWLRRTKEDLEKSIHYFEEALRLDSTYALAYAGLAEAYVALPHHGDWGDKHDLQDKEDTFEKGNYYAEKALEINPQMASAYTAIGSYYASYKRNWKQAESALKKALEIDVNHANAHQQYATWLDILRRRDEAREHINLALKINPVAPIALQMSALLYYHDGNFNNAIEEMDKAVEIRNKPWNTLYIRSHLRLGEEDKALKRFKILMERTSVNQVMVDSIYRQRGIQEVLNQYIDSMYVPKKVMQYYEGAAINGLLGNKQKELELLEKSFESGEFIMDRINANPDFDSIRSDPRFVALLKKINLKD</sequence>
<keyword evidence="2" id="KW-0238">DNA-binding</keyword>
<accession>A0A3D9H5L9</accession>
<evidence type="ECO:0000256" key="3">
    <source>
        <dbReference type="ARBA" id="ARBA00023163"/>
    </source>
</evidence>